<feature type="binding site" evidence="8">
    <location>
        <position position="301"/>
    </location>
    <ligand>
        <name>ATP</name>
        <dbReference type="ChEBI" id="CHEBI:30616"/>
    </ligand>
</feature>
<sequence length="490" mass="55572">MIYVAVDIGASSGRLVLGEIKDNKLKIKEIHRFSNGFTVKDGTCYWDIDYLLNEILKGLQVVKSLGYDQCTVGIDTWAVDYVLLDQKGKRLREVVSYRDGRTKQTIEKVTKLVSKEKIYKKTGIQFLPFNTIYQLYEEDQEKLKNTNQILMVPDYLGYCLTGVAVTEVTNASTTQLLNLNSRTFDDELLDLISVKREQFARLVEPGTELGMLKKEWFSSFDLPNCKVITVATHDTASAVIGTPGFGENWAYLSSGTWSLLGIESAVPIVNELALQHNYTNEWGAFQTIRFLKNIIGMWIIQEVRRHLEQDYDFSQFVEEAKKVKGFHQFINFNDERFMNPANMIDEIQTYCKETNQKVPETVGELANCIYNNLAIIYAIAIQELEEITGKTIDQLHIVGGGAYNEHLNQLTADLSGKVVYAGPTEATAIGNLIMQMIATKEVKDLEAARQLIRDSFEIKKYTPNEINRQAIIQKFKEVVLYDHVGSTGSL</sequence>
<dbReference type="EC" id="2.7.1.5" evidence="8 9"/>
<dbReference type="AlphaFoldDB" id="A0A7U3YHZ4"/>
<dbReference type="Gene3D" id="3.30.420.40">
    <property type="match status" value="2"/>
</dbReference>
<dbReference type="PIRSF" id="PIRSF000538">
    <property type="entry name" value="GlpK"/>
    <property type="match status" value="1"/>
</dbReference>
<feature type="domain" description="Carbohydrate kinase FGGY C-terminal" evidence="11">
    <location>
        <begin position="250"/>
        <end position="438"/>
    </location>
</feature>
<organism evidence="12">
    <name type="scientific">Geobacillus sp. (strain Y4.1MC1)</name>
    <dbReference type="NCBI Taxonomy" id="581103"/>
    <lineage>
        <taxon>Bacteria</taxon>
        <taxon>Bacillati</taxon>
        <taxon>Bacillota</taxon>
        <taxon>Bacilli</taxon>
        <taxon>Bacillales</taxon>
        <taxon>Anoxybacillaceae</taxon>
        <taxon>Geobacillus</taxon>
    </lineage>
</organism>
<gene>
    <name evidence="8" type="primary">rhaB</name>
    <name evidence="12" type="ORF">GY4MC1_3460</name>
</gene>
<evidence type="ECO:0000259" key="10">
    <source>
        <dbReference type="Pfam" id="PF00370"/>
    </source>
</evidence>
<keyword evidence="6 8" id="KW-1015">Disulfide bond</keyword>
<dbReference type="CDD" id="cd07771">
    <property type="entry name" value="ASKHA_NBD_FGGY_RhaB-like"/>
    <property type="match status" value="1"/>
</dbReference>
<dbReference type="SUPFAM" id="SSF53067">
    <property type="entry name" value="Actin-like ATPase domain"/>
    <property type="match status" value="2"/>
</dbReference>
<dbReference type="Pfam" id="PF02782">
    <property type="entry name" value="FGGY_C"/>
    <property type="match status" value="1"/>
</dbReference>
<comment type="caution">
    <text evidence="8">Lacks conserved residue(s) required for the propagation of feature annotation.</text>
</comment>
<name>A0A7U3YHZ4_GEOS0</name>
<evidence type="ECO:0000256" key="5">
    <source>
        <dbReference type="ARBA" id="ARBA00022840"/>
    </source>
</evidence>
<dbReference type="GO" id="GO:0019301">
    <property type="term" value="P:rhamnose catabolic process"/>
    <property type="evidence" value="ECO:0007669"/>
    <property type="project" value="UniProtKB-UniRule"/>
</dbReference>
<feature type="active site" description="Proton acceptor" evidence="8">
    <location>
        <position position="234"/>
    </location>
</feature>
<dbReference type="GO" id="GO:0004370">
    <property type="term" value="F:glycerol kinase activity"/>
    <property type="evidence" value="ECO:0007669"/>
    <property type="project" value="TreeGrafter"/>
</dbReference>
<evidence type="ECO:0000256" key="2">
    <source>
        <dbReference type="ARBA" id="ARBA00022679"/>
    </source>
</evidence>
<dbReference type="GO" id="GO:0005524">
    <property type="term" value="F:ATP binding"/>
    <property type="evidence" value="ECO:0007669"/>
    <property type="project" value="UniProtKB-KW"/>
</dbReference>
<dbReference type="GO" id="GO:0005829">
    <property type="term" value="C:cytosol"/>
    <property type="evidence" value="ECO:0007669"/>
    <property type="project" value="TreeGrafter"/>
</dbReference>
<dbReference type="KEGG" id="gmc:GY4MC1_3460"/>
<evidence type="ECO:0000313" key="12">
    <source>
        <dbReference type="EMBL" id="ADP76117.1"/>
    </source>
</evidence>
<dbReference type="GO" id="GO:0006071">
    <property type="term" value="P:glycerol metabolic process"/>
    <property type="evidence" value="ECO:0007669"/>
    <property type="project" value="TreeGrafter"/>
</dbReference>
<dbReference type="InterPro" id="IPR018485">
    <property type="entry name" value="FGGY_C"/>
</dbReference>
<proteinExistence type="inferred from homology"/>
<evidence type="ECO:0000256" key="4">
    <source>
        <dbReference type="ARBA" id="ARBA00022777"/>
    </source>
</evidence>
<dbReference type="HAMAP" id="MF_01535">
    <property type="entry name" value="Rhamnulokinase"/>
    <property type="match status" value="1"/>
</dbReference>
<comment type="cofactor">
    <cofactor evidence="8">
        <name>Mg(2+)</name>
        <dbReference type="ChEBI" id="CHEBI:18420"/>
    </cofactor>
</comment>
<dbReference type="UniPathway" id="UPA00541">
    <property type="reaction ID" value="UER00602"/>
</dbReference>
<evidence type="ECO:0000259" key="11">
    <source>
        <dbReference type="Pfam" id="PF02782"/>
    </source>
</evidence>
<dbReference type="EMBL" id="CP002293">
    <property type="protein sequence ID" value="ADP76117.1"/>
    <property type="molecule type" value="Genomic_DNA"/>
</dbReference>
<keyword evidence="5 8" id="KW-0067">ATP-binding</keyword>
<evidence type="ECO:0000256" key="1">
    <source>
        <dbReference type="ARBA" id="ARBA00009156"/>
    </source>
</evidence>
<feature type="binding site" evidence="8">
    <location>
        <position position="293"/>
    </location>
    <ligand>
        <name>substrate</name>
    </ligand>
</feature>
<dbReference type="PANTHER" id="PTHR10196">
    <property type="entry name" value="SUGAR KINASE"/>
    <property type="match status" value="1"/>
</dbReference>
<keyword evidence="2 8" id="KW-0808">Transferase</keyword>
<dbReference type="InterPro" id="IPR013449">
    <property type="entry name" value="Rhamnulokinase"/>
</dbReference>
<keyword evidence="7 8" id="KW-0684">Rhamnose metabolism</keyword>
<dbReference type="InterPro" id="IPR000577">
    <property type="entry name" value="Carb_kinase_FGGY"/>
</dbReference>
<dbReference type="PANTHER" id="PTHR10196:SF93">
    <property type="entry name" value="L-RHAMNULOKINASE"/>
    <property type="match status" value="1"/>
</dbReference>
<evidence type="ECO:0000256" key="6">
    <source>
        <dbReference type="ARBA" id="ARBA00023157"/>
    </source>
</evidence>
<feature type="binding site" evidence="8">
    <location>
        <position position="400"/>
    </location>
    <ligand>
        <name>ATP</name>
        <dbReference type="ChEBI" id="CHEBI:30616"/>
    </ligand>
</feature>
<comment type="similarity">
    <text evidence="8">Belongs to the rhamnulokinase family.</text>
</comment>
<dbReference type="Pfam" id="PF00370">
    <property type="entry name" value="FGGY_N"/>
    <property type="match status" value="1"/>
</dbReference>
<evidence type="ECO:0000256" key="3">
    <source>
        <dbReference type="ARBA" id="ARBA00022741"/>
    </source>
</evidence>
<comment type="pathway">
    <text evidence="8">Carbohydrate degradation; L-rhamnose degradation; glycerone phosphate from L-rhamnose: step 2/3.</text>
</comment>
<evidence type="ECO:0000256" key="9">
    <source>
        <dbReference type="NCBIfam" id="TIGR02627"/>
    </source>
</evidence>
<keyword evidence="8" id="KW-0460">Magnesium</keyword>
<feature type="domain" description="Carbohydrate kinase FGGY N-terminal" evidence="10">
    <location>
        <begin position="2"/>
        <end position="241"/>
    </location>
</feature>
<dbReference type="NCBIfam" id="TIGR02627">
    <property type="entry name" value="rhamnulo_kin"/>
    <property type="match status" value="1"/>
</dbReference>
<feature type="disulfide bond" evidence="8">
    <location>
        <begin position="351"/>
        <end position="368"/>
    </location>
</feature>
<dbReference type="InterPro" id="IPR043129">
    <property type="entry name" value="ATPase_NBD"/>
</dbReference>
<dbReference type="FunFam" id="3.30.420.40:FF:000064">
    <property type="entry name" value="Rhamnulokinase"/>
    <property type="match status" value="1"/>
</dbReference>
<dbReference type="GO" id="GO:0008993">
    <property type="term" value="F:rhamnulokinase activity"/>
    <property type="evidence" value="ECO:0007669"/>
    <property type="project" value="UniProtKB-UniRule"/>
</dbReference>
<dbReference type="InterPro" id="IPR018484">
    <property type="entry name" value="FGGY_N"/>
</dbReference>
<feature type="binding site" evidence="8">
    <location>
        <begin position="10"/>
        <end position="14"/>
    </location>
    <ligand>
        <name>ATP</name>
        <dbReference type="ChEBI" id="CHEBI:30616"/>
    </ligand>
</feature>
<feature type="binding site" evidence="8">
    <location>
        <begin position="233"/>
        <end position="235"/>
    </location>
    <ligand>
        <name>substrate</name>
    </ligand>
</feature>
<reference evidence="12" key="1">
    <citation type="submission" date="2010-10" db="EMBL/GenBank/DDBJ databases">
        <title>Complete sequence of chromosome of Geobacillus sp. Y4.1MC1.</title>
        <authorList>
            <consortium name="US DOE Joint Genome Institute"/>
            <person name="Lucas S."/>
            <person name="Copeland A."/>
            <person name="Lapidus A."/>
            <person name="Cheng J.-F."/>
            <person name="Bruce D."/>
            <person name="Goodwin L."/>
            <person name="Pitluck S."/>
            <person name="Chertkov O."/>
            <person name="Zhang X."/>
            <person name="Detter J.C."/>
            <person name="Han C."/>
            <person name="Tapia R."/>
            <person name="Land M."/>
            <person name="Hauser L."/>
            <person name="Jeffries C."/>
            <person name="Kyrpides N."/>
            <person name="Ivanova N."/>
            <person name="Ovchinnikova G."/>
            <person name="Brumm P."/>
            <person name="Mead D."/>
            <person name="Woyke T."/>
        </authorList>
    </citation>
    <scope>NUCLEOTIDE SEQUENCE [LARGE SCALE GENOMIC DNA]</scope>
    <source>
        <strain evidence="12">Y4.1MC1</strain>
    </source>
</reference>
<comment type="function">
    <text evidence="8">Involved in the catabolism of L-rhamnose (6-deoxy-L-mannose). Catalyzes the transfer of the gamma-phosphate group from ATP to the 1-hydroxyl group of L-rhamnulose to yield L-rhamnulose 1-phosphate.</text>
</comment>
<comment type="similarity">
    <text evidence="1">Belongs to the FGGY kinase family.</text>
</comment>
<accession>A0A7U3YHZ4</accession>
<evidence type="ECO:0000256" key="7">
    <source>
        <dbReference type="ARBA" id="ARBA00023308"/>
    </source>
</evidence>
<comment type="catalytic activity">
    <reaction evidence="8">
        <text>L-rhamnulose + ATP = L-rhamnulose 1-phosphate + ADP + H(+)</text>
        <dbReference type="Rhea" id="RHEA:20117"/>
        <dbReference type="ChEBI" id="CHEBI:15378"/>
        <dbReference type="ChEBI" id="CHEBI:17897"/>
        <dbReference type="ChEBI" id="CHEBI:30616"/>
        <dbReference type="ChEBI" id="CHEBI:58313"/>
        <dbReference type="ChEBI" id="CHEBI:456216"/>
        <dbReference type="EC" id="2.7.1.5"/>
    </reaction>
</comment>
<keyword evidence="3 8" id="KW-0547">Nucleotide-binding</keyword>
<keyword evidence="4 8" id="KW-0418">Kinase</keyword>
<feature type="binding site" evidence="8">
    <location>
        <position position="256"/>
    </location>
    <ligand>
        <name>ATP</name>
        <dbReference type="ChEBI" id="CHEBI:30616"/>
    </ligand>
</feature>
<feature type="binding site" evidence="8">
    <location>
        <position position="78"/>
    </location>
    <ligand>
        <name>substrate</name>
    </ligand>
</feature>
<evidence type="ECO:0000256" key="8">
    <source>
        <dbReference type="HAMAP-Rule" id="MF_01535"/>
    </source>
</evidence>
<protein>
    <recommendedName>
        <fullName evidence="8 9">Rhamnulokinase</fullName>
        <shortName evidence="8">RhaB</shortName>
        <ecNumber evidence="8 9">2.7.1.5</ecNumber>
    </recommendedName>
    <alternativeName>
        <fullName evidence="8">ATP:L-rhamnulose phosphotransferase</fullName>
    </alternativeName>
    <alternativeName>
        <fullName evidence="8">L-rhamnulose 1-kinase</fullName>
    </alternativeName>
    <alternativeName>
        <fullName evidence="8">Rhamnulose kinase</fullName>
    </alternativeName>
</protein>